<gene>
    <name evidence="4" type="ORF">ASPWEDRAFT_172497</name>
</gene>
<dbReference type="RefSeq" id="XP_040689373.1">
    <property type="nucleotide sequence ID" value="XM_040830939.1"/>
</dbReference>
<dbReference type="InterPro" id="IPR058602">
    <property type="entry name" value="YAG7_dimerisation_dom"/>
</dbReference>
<feature type="compositionally biased region" description="Polar residues" evidence="2">
    <location>
        <begin position="40"/>
        <end position="50"/>
    </location>
</feature>
<accession>A0A1L9RLH3</accession>
<dbReference type="VEuPathDB" id="FungiDB:ASPWEDRAFT_172497"/>
<feature type="compositionally biased region" description="Low complexity" evidence="2">
    <location>
        <begin position="24"/>
        <end position="38"/>
    </location>
</feature>
<dbReference type="Proteomes" id="UP000184383">
    <property type="component" value="Unassembled WGS sequence"/>
</dbReference>
<feature type="compositionally biased region" description="Basic and acidic residues" evidence="2">
    <location>
        <begin position="412"/>
        <end position="426"/>
    </location>
</feature>
<reference evidence="5" key="1">
    <citation type="journal article" date="2017" name="Genome Biol.">
        <title>Comparative genomics reveals high biological diversity and specific adaptations in the industrially and medically important fungal genus Aspergillus.</title>
        <authorList>
            <person name="de Vries R.P."/>
            <person name="Riley R."/>
            <person name="Wiebenga A."/>
            <person name="Aguilar-Osorio G."/>
            <person name="Amillis S."/>
            <person name="Uchima C.A."/>
            <person name="Anderluh G."/>
            <person name="Asadollahi M."/>
            <person name="Askin M."/>
            <person name="Barry K."/>
            <person name="Battaglia E."/>
            <person name="Bayram O."/>
            <person name="Benocci T."/>
            <person name="Braus-Stromeyer S.A."/>
            <person name="Caldana C."/>
            <person name="Canovas D."/>
            <person name="Cerqueira G.C."/>
            <person name="Chen F."/>
            <person name="Chen W."/>
            <person name="Choi C."/>
            <person name="Clum A."/>
            <person name="Dos Santos R.A."/>
            <person name="Damasio A.R."/>
            <person name="Diallinas G."/>
            <person name="Emri T."/>
            <person name="Fekete E."/>
            <person name="Flipphi M."/>
            <person name="Freyberg S."/>
            <person name="Gallo A."/>
            <person name="Gournas C."/>
            <person name="Habgood R."/>
            <person name="Hainaut M."/>
            <person name="Harispe M.L."/>
            <person name="Henrissat B."/>
            <person name="Hilden K.S."/>
            <person name="Hope R."/>
            <person name="Hossain A."/>
            <person name="Karabika E."/>
            <person name="Karaffa L."/>
            <person name="Karanyi Z."/>
            <person name="Krasevec N."/>
            <person name="Kuo A."/>
            <person name="Kusch H."/>
            <person name="LaButti K."/>
            <person name="Lagendijk E.L."/>
            <person name="Lapidus A."/>
            <person name="Levasseur A."/>
            <person name="Lindquist E."/>
            <person name="Lipzen A."/>
            <person name="Logrieco A.F."/>
            <person name="MacCabe A."/>
            <person name="Maekelae M.R."/>
            <person name="Malavazi I."/>
            <person name="Melin P."/>
            <person name="Meyer V."/>
            <person name="Mielnichuk N."/>
            <person name="Miskei M."/>
            <person name="Molnar A.P."/>
            <person name="Mule G."/>
            <person name="Ngan C.Y."/>
            <person name="Orejas M."/>
            <person name="Orosz E."/>
            <person name="Ouedraogo J.P."/>
            <person name="Overkamp K.M."/>
            <person name="Park H.-S."/>
            <person name="Perrone G."/>
            <person name="Piumi F."/>
            <person name="Punt P.J."/>
            <person name="Ram A.F."/>
            <person name="Ramon A."/>
            <person name="Rauscher S."/>
            <person name="Record E."/>
            <person name="Riano-Pachon D.M."/>
            <person name="Robert V."/>
            <person name="Roehrig J."/>
            <person name="Ruller R."/>
            <person name="Salamov A."/>
            <person name="Salih N.S."/>
            <person name="Samson R.A."/>
            <person name="Sandor E."/>
            <person name="Sanguinetti M."/>
            <person name="Schuetze T."/>
            <person name="Sepcic K."/>
            <person name="Shelest E."/>
            <person name="Sherlock G."/>
            <person name="Sophianopoulou V."/>
            <person name="Squina F.M."/>
            <person name="Sun H."/>
            <person name="Susca A."/>
            <person name="Todd R.B."/>
            <person name="Tsang A."/>
            <person name="Unkles S.E."/>
            <person name="van de Wiele N."/>
            <person name="van Rossen-Uffink D."/>
            <person name="Oliveira J.V."/>
            <person name="Vesth T.C."/>
            <person name="Visser J."/>
            <person name="Yu J.-H."/>
            <person name="Zhou M."/>
            <person name="Andersen M.R."/>
            <person name="Archer D.B."/>
            <person name="Baker S.E."/>
            <person name="Benoit I."/>
            <person name="Brakhage A.A."/>
            <person name="Braus G.H."/>
            <person name="Fischer R."/>
            <person name="Frisvad J.C."/>
            <person name="Goldman G.H."/>
            <person name="Houbraken J."/>
            <person name="Oakley B."/>
            <person name="Pocsi I."/>
            <person name="Scazzocchio C."/>
            <person name="Seiboth B."/>
            <person name="vanKuyk P.A."/>
            <person name="Wortman J."/>
            <person name="Dyer P.S."/>
            <person name="Grigoriev I.V."/>
        </authorList>
    </citation>
    <scope>NUCLEOTIDE SEQUENCE [LARGE SCALE GENOMIC DNA]</scope>
    <source>
        <strain evidence="5">DTO 134E9</strain>
    </source>
</reference>
<feature type="region of interest" description="Disordered" evidence="2">
    <location>
        <begin position="361"/>
        <end position="454"/>
    </location>
</feature>
<keyword evidence="1" id="KW-0175">Coiled coil</keyword>
<feature type="region of interest" description="Disordered" evidence="2">
    <location>
        <begin position="1"/>
        <end position="50"/>
    </location>
</feature>
<feature type="region of interest" description="Disordered" evidence="2">
    <location>
        <begin position="283"/>
        <end position="309"/>
    </location>
</feature>
<dbReference type="AlphaFoldDB" id="A0A1L9RLH3"/>
<feature type="compositionally biased region" description="Low complexity" evidence="2">
    <location>
        <begin position="283"/>
        <end position="303"/>
    </location>
</feature>
<dbReference type="GeneID" id="63746787"/>
<proteinExistence type="predicted"/>
<feature type="coiled-coil region" evidence="1">
    <location>
        <begin position="126"/>
        <end position="165"/>
    </location>
</feature>
<evidence type="ECO:0000313" key="4">
    <source>
        <dbReference type="EMBL" id="OJJ35697.1"/>
    </source>
</evidence>
<dbReference type="EMBL" id="KV878212">
    <property type="protein sequence ID" value="OJJ35697.1"/>
    <property type="molecule type" value="Genomic_DNA"/>
</dbReference>
<evidence type="ECO:0000313" key="5">
    <source>
        <dbReference type="Proteomes" id="UP000184383"/>
    </source>
</evidence>
<sequence>MAAAPVTSKPQAQPESAPEKQKQAHSSNASNASKADAAQVTANSLDNLDNPQFKELQRSLRNALKKLNATVKVDAIIAENPGKSLDELVAEKKINNDQKAQALKKPSLQAAVTQIEEQISHFKEFAAHYEDRLASQKTDLEKAHKEELNALREKSVAEAAEASKKEFEKRLLTLSKFLCAAAAMRRSGDETSNESRGFEGVLYQVYGGSLEAVGFMSKLIDGVDEKIVGVEGEALDITYGKVKQISEGYAPTSEEVTTEAAPASDPTLANAGYTELQDSTLAAADPAASQQPTAAAEATQSEQVPPPAQTLVSDAANPVAEATWISNADASHPSSATAEGWVEVPRDPAETDTGLQATPAAVETDLKNNSIPAQTSENGQVRKEGVDGFEPVVHHQRQPSGRGRGGGGRGRGRGEFRGRGRGDFRGRGRGGRGGRGRGGPNGAPAAATPAAGTQ</sequence>
<evidence type="ECO:0000259" key="3">
    <source>
        <dbReference type="Pfam" id="PF26434"/>
    </source>
</evidence>
<feature type="compositionally biased region" description="Polar residues" evidence="2">
    <location>
        <begin position="367"/>
        <end position="379"/>
    </location>
</feature>
<evidence type="ECO:0000256" key="2">
    <source>
        <dbReference type="SAM" id="MobiDB-lite"/>
    </source>
</evidence>
<dbReference type="STRING" id="1073089.A0A1L9RLH3"/>
<name>A0A1L9RLH3_ASPWE</name>
<evidence type="ECO:0000256" key="1">
    <source>
        <dbReference type="SAM" id="Coils"/>
    </source>
</evidence>
<feature type="domain" description="YAG7-like dimerisation" evidence="3">
    <location>
        <begin position="164"/>
        <end position="247"/>
    </location>
</feature>
<protein>
    <recommendedName>
        <fullName evidence="3">YAG7-like dimerisation domain-containing protein</fullName>
    </recommendedName>
</protein>
<dbReference type="OrthoDB" id="5399559at2759"/>
<keyword evidence="5" id="KW-1185">Reference proteome</keyword>
<feature type="compositionally biased region" description="Low complexity" evidence="2">
    <location>
        <begin position="442"/>
        <end position="454"/>
    </location>
</feature>
<dbReference type="Pfam" id="PF26434">
    <property type="entry name" value="YAG7_C"/>
    <property type="match status" value="1"/>
</dbReference>
<organism evidence="4 5">
    <name type="scientific">Aspergillus wentii DTO 134E9</name>
    <dbReference type="NCBI Taxonomy" id="1073089"/>
    <lineage>
        <taxon>Eukaryota</taxon>
        <taxon>Fungi</taxon>
        <taxon>Dikarya</taxon>
        <taxon>Ascomycota</taxon>
        <taxon>Pezizomycotina</taxon>
        <taxon>Eurotiomycetes</taxon>
        <taxon>Eurotiomycetidae</taxon>
        <taxon>Eurotiales</taxon>
        <taxon>Aspergillaceae</taxon>
        <taxon>Aspergillus</taxon>
        <taxon>Aspergillus subgen. Cremei</taxon>
    </lineage>
</organism>